<evidence type="ECO:0000313" key="5">
    <source>
        <dbReference type="Proteomes" id="UP000075243"/>
    </source>
</evidence>
<dbReference type="SUPFAM" id="SSF56672">
    <property type="entry name" value="DNA/RNA polymerases"/>
    <property type="match status" value="1"/>
</dbReference>
<proteinExistence type="predicted"/>
<dbReference type="InterPro" id="IPR039537">
    <property type="entry name" value="Retrotran_Ty1/copia-like"/>
</dbReference>
<dbReference type="GO" id="GO:0046872">
    <property type="term" value="F:metal ion binding"/>
    <property type="evidence" value="ECO:0007669"/>
    <property type="project" value="UniProtKB-KW"/>
</dbReference>
<dbReference type="Gramene" id="C.cajan_34475.t">
    <property type="protein sequence ID" value="C.cajan_34475.t"/>
    <property type="gene ID" value="C.cajan_34475"/>
</dbReference>
<dbReference type="GO" id="GO:0003676">
    <property type="term" value="F:nucleic acid binding"/>
    <property type="evidence" value="ECO:0007669"/>
    <property type="project" value="InterPro"/>
</dbReference>
<name>A0A151RJC9_CAJCA</name>
<dbReference type="InterPro" id="IPR001584">
    <property type="entry name" value="Integrase_cat-core"/>
</dbReference>
<dbReference type="SUPFAM" id="SSF53098">
    <property type="entry name" value="Ribonuclease H-like"/>
    <property type="match status" value="1"/>
</dbReference>
<dbReference type="AlphaFoldDB" id="A0A151RJC9"/>
<evidence type="ECO:0000256" key="2">
    <source>
        <dbReference type="ARBA" id="ARBA00022801"/>
    </source>
</evidence>
<dbReference type="PANTHER" id="PTHR42648:SF31">
    <property type="entry name" value="RNA-DIRECTED DNA POLYMERASE"/>
    <property type="match status" value="1"/>
</dbReference>
<keyword evidence="2" id="KW-0378">Hydrolase</keyword>
<gene>
    <name evidence="4" type="ORF">KK1_035945</name>
</gene>
<reference evidence="4" key="1">
    <citation type="journal article" date="2012" name="Nat. Biotechnol.">
        <title>Draft genome sequence of pigeonpea (Cajanus cajan), an orphan legume crop of resource-poor farmers.</title>
        <authorList>
            <person name="Varshney R.K."/>
            <person name="Chen W."/>
            <person name="Li Y."/>
            <person name="Bharti A.K."/>
            <person name="Saxena R.K."/>
            <person name="Schlueter J.A."/>
            <person name="Donoghue M.T."/>
            <person name="Azam S."/>
            <person name="Fan G."/>
            <person name="Whaley A.M."/>
            <person name="Farmer A.D."/>
            <person name="Sheridan J."/>
            <person name="Iwata A."/>
            <person name="Tuteja R."/>
            <person name="Penmetsa R.V."/>
            <person name="Wu W."/>
            <person name="Upadhyaya H.D."/>
            <person name="Yang S.P."/>
            <person name="Shah T."/>
            <person name="Saxena K.B."/>
            <person name="Michael T."/>
            <person name="McCombie W.R."/>
            <person name="Yang B."/>
            <person name="Zhang G."/>
            <person name="Yang H."/>
            <person name="Wang J."/>
            <person name="Spillane C."/>
            <person name="Cook D.R."/>
            <person name="May G.D."/>
            <person name="Xu X."/>
            <person name="Jackson S.A."/>
        </authorList>
    </citation>
    <scope>NUCLEOTIDE SEQUENCE [LARGE SCALE GENOMIC DNA]</scope>
</reference>
<dbReference type="InterPro" id="IPR013103">
    <property type="entry name" value="RVT_2"/>
</dbReference>
<dbReference type="PROSITE" id="PS50994">
    <property type="entry name" value="INTEGRASE"/>
    <property type="match status" value="1"/>
</dbReference>
<feature type="domain" description="Integrase catalytic" evidence="3">
    <location>
        <begin position="118"/>
        <end position="245"/>
    </location>
</feature>
<dbReference type="Pfam" id="PF07727">
    <property type="entry name" value="RVT_2"/>
    <property type="match status" value="1"/>
</dbReference>
<evidence type="ECO:0000259" key="3">
    <source>
        <dbReference type="PROSITE" id="PS50994"/>
    </source>
</evidence>
<dbReference type="GO" id="GO:0016787">
    <property type="term" value="F:hydrolase activity"/>
    <property type="evidence" value="ECO:0007669"/>
    <property type="project" value="UniProtKB-KW"/>
</dbReference>
<dbReference type="OMA" id="IMIRIEL"/>
<evidence type="ECO:0000256" key="1">
    <source>
        <dbReference type="ARBA" id="ARBA00022723"/>
    </source>
</evidence>
<accession>A0A151RJC9</accession>
<keyword evidence="5" id="KW-1185">Reference proteome</keyword>
<evidence type="ECO:0000313" key="4">
    <source>
        <dbReference type="EMBL" id="KYP42659.1"/>
    </source>
</evidence>
<dbReference type="Gene3D" id="3.30.420.10">
    <property type="entry name" value="Ribonuclease H-like superfamily/Ribonuclease H"/>
    <property type="match status" value="1"/>
</dbReference>
<dbReference type="PANTHER" id="PTHR42648">
    <property type="entry name" value="TRANSPOSASE, PUTATIVE-RELATED"/>
    <property type="match status" value="1"/>
</dbReference>
<dbReference type="Proteomes" id="UP000075243">
    <property type="component" value="Unassembled WGS sequence"/>
</dbReference>
<organism evidence="4 5">
    <name type="scientific">Cajanus cajan</name>
    <name type="common">Pigeon pea</name>
    <name type="synonym">Cajanus indicus</name>
    <dbReference type="NCBI Taxonomy" id="3821"/>
    <lineage>
        <taxon>Eukaryota</taxon>
        <taxon>Viridiplantae</taxon>
        <taxon>Streptophyta</taxon>
        <taxon>Embryophyta</taxon>
        <taxon>Tracheophyta</taxon>
        <taxon>Spermatophyta</taxon>
        <taxon>Magnoliopsida</taxon>
        <taxon>eudicotyledons</taxon>
        <taxon>Gunneridae</taxon>
        <taxon>Pentapetalae</taxon>
        <taxon>rosids</taxon>
        <taxon>fabids</taxon>
        <taxon>Fabales</taxon>
        <taxon>Fabaceae</taxon>
        <taxon>Papilionoideae</taxon>
        <taxon>50 kb inversion clade</taxon>
        <taxon>NPAAA clade</taxon>
        <taxon>indigoferoid/millettioid clade</taxon>
        <taxon>Phaseoleae</taxon>
        <taxon>Cajanus</taxon>
    </lineage>
</organism>
<sequence>MSSNQLIHDAYNWVLDSEVSYHMTQSYHVLDAICNLKEPIYITVRTRDVVMIKNKGTMTLDENIKLFDVLYDKSKKKTIGSCELHEGIYLFKTTKLGSSLATCSHNESTLWHARMGVLVFLLREKFETATHLINFCKMIQTQFEDKVKTIRSDNGTGFVNSRIQYFIQNEGIIHETSCIATPQQNGRVERKHRHILNVACALQFHANLPLNFWGECILVVVHLINRTPTTTNKGITPYEMLYGKPPSYEHIKVIGSILSHDEPKTFSQAVLSPHRRKAMALESIKALEDNNTWSLEPLPEGKKLVGCKWVYKIKYTGNGEIDKYKVRLVAKGYTQVEGEDFKETFAPVAKMTIVHCLLSIEEVKNWELHQMDVSNAFLHGDLNEEVYMVTLPNYVVPNSKHICRLRKSLYGLRQASRNWYGKLSQAFIQYGFKQSHVDHNLFTYSFGSIFLATLFYVDDLVIASNDTSTCNNFKAYLIECFQMKDLGKLKYFLGLELSHGNTGLFLCQHKYTLDILKECGLLDCKPSGFPPQYRRLVGRLIYLTNTRPEITYSLHVLS</sequence>
<dbReference type="EMBL" id="KQ483707">
    <property type="protein sequence ID" value="KYP42659.1"/>
    <property type="molecule type" value="Genomic_DNA"/>
</dbReference>
<keyword evidence="1" id="KW-0479">Metal-binding</keyword>
<protein>
    <submittedName>
        <fullName evidence="4">Copia protein</fullName>
    </submittedName>
</protein>
<dbReference type="GO" id="GO:0015074">
    <property type="term" value="P:DNA integration"/>
    <property type="evidence" value="ECO:0007669"/>
    <property type="project" value="InterPro"/>
</dbReference>
<dbReference type="InterPro" id="IPR012337">
    <property type="entry name" value="RNaseH-like_sf"/>
</dbReference>
<dbReference type="InterPro" id="IPR043502">
    <property type="entry name" value="DNA/RNA_pol_sf"/>
</dbReference>
<dbReference type="InterPro" id="IPR036397">
    <property type="entry name" value="RNaseH_sf"/>
</dbReference>